<keyword evidence="2 11" id="KW-0813">Transport</keyword>
<evidence type="ECO:0000256" key="10">
    <source>
        <dbReference type="ARBA" id="ARBA00023237"/>
    </source>
</evidence>
<dbReference type="PROSITE" id="PS52016">
    <property type="entry name" value="TONB_DEPENDENT_REC_3"/>
    <property type="match status" value="1"/>
</dbReference>
<dbReference type="SUPFAM" id="SSF56935">
    <property type="entry name" value="Porins"/>
    <property type="match status" value="1"/>
</dbReference>
<evidence type="ECO:0000256" key="3">
    <source>
        <dbReference type="ARBA" id="ARBA00022452"/>
    </source>
</evidence>
<dbReference type="EMBL" id="FMUQ01000005">
    <property type="protein sequence ID" value="SCX92909.1"/>
    <property type="molecule type" value="Genomic_DNA"/>
</dbReference>
<keyword evidence="7" id="KW-0406">Ion transport</keyword>
<keyword evidence="16" id="KW-1185">Reference proteome</keyword>
<evidence type="ECO:0000256" key="12">
    <source>
        <dbReference type="RuleBase" id="RU003357"/>
    </source>
</evidence>
<dbReference type="Gene3D" id="2.170.130.10">
    <property type="entry name" value="TonB-dependent receptor, plug domain"/>
    <property type="match status" value="1"/>
</dbReference>
<evidence type="ECO:0000256" key="5">
    <source>
        <dbReference type="ARBA" id="ARBA00022692"/>
    </source>
</evidence>
<keyword evidence="9 11" id="KW-0472">Membrane</keyword>
<evidence type="ECO:0000259" key="14">
    <source>
        <dbReference type="Pfam" id="PF07715"/>
    </source>
</evidence>
<comment type="caution">
    <text evidence="15">The sequence shown here is derived from an EMBL/GenBank/DDBJ whole genome shotgun (WGS) entry which is preliminary data.</text>
</comment>
<evidence type="ECO:0000256" key="11">
    <source>
        <dbReference type="PROSITE-ProRule" id="PRU01360"/>
    </source>
</evidence>
<evidence type="ECO:0000256" key="2">
    <source>
        <dbReference type="ARBA" id="ARBA00022448"/>
    </source>
</evidence>
<evidence type="ECO:0000256" key="6">
    <source>
        <dbReference type="ARBA" id="ARBA00023004"/>
    </source>
</evidence>
<keyword evidence="4" id="KW-0410">Iron transport</keyword>
<sequence>MRGVRLYVDGIPATMPDGQGVTTHIDMNSLGKIEVLKGPFSSLYGNSSAGAILIQTQRGQNPASIETIVDGGSNGTWHYGLKAQGGGDGKYVPDYVLSVNRFTTKGERDHSAARQNQVNLKTNWTMKNGAEFGFTFNHNHIKAQDPGSLSYAQWKENRDQVASNISLFNARKEVRQTQAGITYRQQLNAKNTVNLTAYVGERQLEQYLAIPRITQTRNAGHAGGVIDFTRNYAGTDAYLQHDFTPNFNLISGVAFDYMQDRRKGYENFLGTQNGVKGNLRRNEKNKVYNLDPYLQTNWTFLDDWTLTGGLRYSTTTFKSKDYYFNNGDDSGRKKYEKWLPSVGISWKGLADTNIYASYSRGFETGTFLEMSYRPDGVAGLNFDLKPLTTDNYEIGIKRILGEGLLTAALFRSNSKDDIISAGTFDGRATYRNAGKTRRQGAELSWKGNLWEDLQMTIAYNYVDARFRETVSDTIRQGNRIAGVAKHNAYASLGWFDKQGWRLGADVRYHGKVQVNNANSESAPSYTVVGTYAGYLWDQANWAVGTYAGYLWDQANWAVDTHVRVNNLFNKDYATVVINDSNGRYYEPALKRNFSAGVNIKYKF</sequence>
<dbReference type="InterPro" id="IPR037066">
    <property type="entry name" value="Plug_dom_sf"/>
</dbReference>
<dbReference type="PANTHER" id="PTHR32552">
    <property type="entry name" value="FERRICHROME IRON RECEPTOR-RELATED"/>
    <property type="match status" value="1"/>
</dbReference>
<keyword evidence="3 11" id="KW-1134">Transmembrane beta strand</keyword>
<reference evidence="15 16" key="1">
    <citation type="submission" date="2016-10" db="EMBL/GenBank/DDBJ databases">
        <authorList>
            <person name="Varghese N."/>
            <person name="Submissions S."/>
        </authorList>
    </citation>
    <scope>NUCLEOTIDE SEQUENCE [LARGE SCALE GENOMIC DNA]</scope>
    <source>
        <strain evidence="15 16">DSM 22022</strain>
    </source>
</reference>
<dbReference type="PANTHER" id="PTHR32552:SF81">
    <property type="entry name" value="TONB-DEPENDENT OUTER MEMBRANE RECEPTOR"/>
    <property type="match status" value="1"/>
</dbReference>
<dbReference type="RefSeq" id="WP_090654628.1">
    <property type="nucleotide sequence ID" value="NZ_CP015031.1"/>
</dbReference>
<protein>
    <submittedName>
        <fullName evidence="15">Iron complex outermembrane recepter protein</fullName>
    </submittedName>
</protein>
<keyword evidence="5 11" id="KW-0812">Transmembrane</keyword>
<comment type="similarity">
    <text evidence="11 12">Belongs to the TonB-dependent receptor family.</text>
</comment>
<dbReference type="InterPro" id="IPR012910">
    <property type="entry name" value="Plug_dom"/>
</dbReference>
<dbReference type="Pfam" id="PF07715">
    <property type="entry name" value="Plug"/>
    <property type="match status" value="1"/>
</dbReference>
<evidence type="ECO:0000259" key="13">
    <source>
        <dbReference type="Pfam" id="PF00593"/>
    </source>
</evidence>
<dbReference type="InterPro" id="IPR036942">
    <property type="entry name" value="Beta-barrel_TonB_sf"/>
</dbReference>
<dbReference type="InterPro" id="IPR000531">
    <property type="entry name" value="Beta-barrel_TonB"/>
</dbReference>
<comment type="subcellular location">
    <subcellularLocation>
        <location evidence="1 11">Cell outer membrane</location>
        <topology evidence="1 11">Multi-pass membrane protein</topology>
    </subcellularLocation>
</comment>
<dbReference type="CDD" id="cd01347">
    <property type="entry name" value="ligand_gated_channel"/>
    <property type="match status" value="1"/>
</dbReference>
<evidence type="ECO:0000256" key="1">
    <source>
        <dbReference type="ARBA" id="ARBA00004571"/>
    </source>
</evidence>
<evidence type="ECO:0000256" key="7">
    <source>
        <dbReference type="ARBA" id="ARBA00023065"/>
    </source>
</evidence>
<evidence type="ECO:0000313" key="15">
    <source>
        <dbReference type="EMBL" id="SCX92909.1"/>
    </source>
</evidence>
<feature type="domain" description="TonB-dependent receptor-like beta-barrel" evidence="13">
    <location>
        <begin position="129"/>
        <end position="541"/>
    </location>
</feature>
<evidence type="ECO:0000256" key="9">
    <source>
        <dbReference type="ARBA" id="ARBA00023136"/>
    </source>
</evidence>
<evidence type="ECO:0000256" key="4">
    <source>
        <dbReference type="ARBA" id="ARBA00022496"/>
    </source>
</evidence>
<evidence type="ECO:0000256" key="8">
    <source>
        <dbReference type="ARBA" id="ARBA00023077"/>
    </source>
</evidence>
<proteinExistence type="inferred from homology"/>
<feature type="domain" description="TonB-dependent receptor plug" evidence="14">
    <location>
        <begin position="3"/>
        <end position="51"/>
    </location>
</feature>
<keyword evidence="6" id="KW-0408">Iron</keyword>
<dbReference type="Pfam" id="PF00593">
    <property type="entry name" value="TonB_dep_Rec_b-barrel"/>
    <property type="match status" value="1"/>
</dbReference>
<organism evidence="15 16">
    <name type="scientific">Basfia succiniciproducens</name>
    <dbReference type="NCBI Taxonomy" id="653940"/>
    <lineage>
        <taxon>Bacteria</taxon>
        <taxon>Pseudomonadati</taxon>
        <taxon>Pseudomonadota</taxon>
        <taxon>Gammaproteobacteria</taxon>
        <taxon>Pasteurellales</taxon>
        <taxon>Pasteurellaceae</taxon>
        <taxon>Basfia</taxon>
    </lineage>
</organism>
<accession>A0A1G5BRR6</accession>
<dbReference type="Proteomes" id="UP000199588">
    <property type="component" value="Unassembled WGS sequence"/>
</dbReference>
<keyword evidence="10 11" id="KW-0998">Cell outer membrane</keyword>
<name>A0A1G5BRR6_9PAST</name>
<evidence type="ECO:0000313" key="16">
    <source>
        <dbReference type="Proteomes" id="UP000199588"/>
    </source>
</evidence>
<gene>
    <name evidence="15" type="ORF">SAMN02910354_00872</name>
</gene>
<dbReference type="Gene3D" id="2.40.170.20">
    <property type="entry name" value="TonB-dependent receptor, beta-barrel domain"/>
    <property type="match status" value="1"/>
</dbReference>
<dbReference type="InterPro" id="IPR039426">
    <property type="entry name" value="TonB-dep_rcpt-like"/>
</dbReference>
<keyword evidence="8 12" id="KW-0798">TonB box</keyword>